<dbReference type="Gramene" id="OMERI10G11990.1">
    <property type="protein sequence ID" value="OMERI10G11990.1"/>
    <property type="gene ID" value="OMERI10G11990"/>
</dbReference>
<dbReference type="Gene3D" id="1.20.140.40">
    <property type="entry name" value="Invertase/pectin methylesterase inhibitor family protein"/>
    <property type="match status" value="1"/>
</dbReference>
<dbReference type="PANTHER" id="PTHR31080:SF161">
    <property type="entry name" value="OS10G0508700 PROTEIN"/>
    <property type="match status" value="1"/>
</dbReference>
<reference evidence="8" key="2">
    <citation type="submission" date="2018-05" db="EMBL/GenBank/DDBJ databases">
        <title>OmerRS3 (Oryza meridionalis Reference Sequence Version 3).</title>
        <authorList>
            <person name="Zhang J."/>
            <person name="Kudrna D."/>
            <person name="Lee S."/>
            <person name="Talag J."/>
            <person name="Welchert J."/>
            <person name="Wing R.A."/>
        </authorList>
    </citation>
    <scope>NUCLEOTIDE SEQUENCE [LARGE SCALE GENOMIC DNA]</scope>
    <source>
        <strain evidence="8">cv. OR44</strain>
    </source>
</reference>
<comment type="function">
    <text evidence="5">Acts in the modification of cell walls via demethylesterification of cell wall pectin.</text>
</comment>
<dbReference type="GO" id="GO:0071555">
    <property type="term" value="P:cell wall organization"/>
    <property type="evidence" value="ECO:0007669"/>
    <property type="project" value="UniProtKB-KW"/>
</dbReference>
<dbReference type="GO" id="GO:0030599">
    <property type="term" value="F:pectinesterase activity"/>
    <property type="evidence" value="ECO:0007669"/>
    <property type="project" value="UniProtKB-EC"/>
</dbReference>
<dbReference type="STRING" id="40149.A0A0E0EZR8"/>
<evidence type="ECO:0000313" key="8">
    <source>
        <dbReference type="EnsemblPlants" id="OMERI10G11990.1"/>
    </source>
</evidence>
<dbReference type="NCBIfam" id="TIGR01614">
    <property type="entry name" value="PME_inhib"/>
    <property type="match status" value="1"/>
</dbReference>
<feature type="domain" description="Pectinesterase inhibitor" evidence="7">
    <location>
        <begin position="39"/>
        <end position="218"/>
    </location>
</feature>
<feature type="chain" id="PRO_5002358582" description="Pectinesterase inhibitor domain-containing protein" evidence="6">
    <location>
        <begin position="23"/>
        <end position="226"/>
    </location>
</feature>
<name>A0A0E0EZR8_9ORYZ</name>
<dbReference type="SMART" id="SM00856">
    <property type="entry name" value="PMEI"/>
    <property type="match status" value="1"/>
</dbReference>
<keyword evidence="1 6" id="KW-0732">Signal</keyword>
<dbReference type="InterPro" id="IPR051955">
    <property type="entry name" value="PME_Inhibitor"/>
</dbReference>
<evidence type="ECO:0000313" key="9">
    <source>
        <dbReference type="Proteomes" id="UP000008021"/>
    </source>
</evidence>
<proteinExistence type="predicted"/>
<keyword evidence="2" id="KW-1015">Disulfide bond</keyword>
<sequence length="226" mass="22679">MARSLSLLLLLVAFFLVAGATAARPAPSTSTSGAADASAISSFVRTWCAGTEYPALCDATLAPYSAAVGASPAKLAWAALTVTLGAARNATSAVRSIAARSSQSPHLPPVAAEAAGDCASELGDGVDALRRCVDAMARVVGGEESSSSSSTAAAAAAARRKVRFEVDNVRTWASAALTDDNMCMEGFKGEAAGGGGAREAVRGHIMGLLHLTANALGILNAMAKQI</sequence>
<evidence type="ECO:0000256" key="2">
    <source>
        <dbReference type="ARBA" id="ARBA00023157"/>
    </source>
</evidence>
<dbReference type="eggNOG" id="ENOG502QXIN">
    <property type="taxonomic scope" value="Eukaryota"/>
</dbReference>
<keyword evidence="9" id="KW-1185">Reference proteome</keyword>
<dbReference type="FunFam" id="1.20.140.40:FF:000012">
    <property type="entry name" value="Pectinesterase"/>
    <property type="match status" value="1"/>
</dbReference>
<evidence type="ECO:0000256" key="1">
    <source>
        <dbReference type="ARBA" id="ARBA00022729"/>
    </source>
</evidence>
<dbReference type="AlphaFoldDB" id="A0A0E0EZR8"/>
<organism evidence="8">
    <name type="scientific">Oryza meridionalis</name>
    <dbReference type="NCBI Taxonomy" id="40149"/>
    <lineage>
        <taxon>Eukaryota</taxon>
        <taxon>Viridiplantae</taxon>
        <taxon>Streptophyta</taxon>
        <taxon>Embryophyta</taxon>
        <taxon>Tracheophyta</taxon>
        <taxon>Spermatophyta</taxon>
        <taxon>Magnoliopsida</taxon>
        <taxon>Liliopsida</taxon>
        <taxon>Poales</taxon>
        <taxon>Poaceae</taxon>
        <taxon>BOP clade</taxon>
        <taxon>Oryzoideae</taxon>
        <taxon>Oryzeae</taxon>
        <taxon>Oryzinae</taxon>
        <taxon>Oryza</taxon>
    </lineage>
</organism>
<protein>
    <recommendedName>
        <fullName evidence="7">Pectinesterase inhibitor domain-containing protein</fullName>
    </recommendedName>
</protein>
<dbReference type="HOGENOM" id="CLU_033761_0_2_1"/>
<evidence type="ECO:0000256" key="5">
    <source>
        <dbReference type="ARBA" id="ARBA00057335"/>
    </source>
</evidence>
<dbReference type="CDD" id="cd15798">
    <property type="entry name" value="PMEI-like_3"/>
    <property type="match status" value="1"/>
</dbReference>
<dbReference type="Proteomes" id="UP000008021">
    <property type="component" value="Chromosome 10"/>
</dbReference>
<keyword evidence="3" id="KW-0961">Cell wall biogenesis/degradation</keyword>
<dbReference type="Pfam" id="PF04043">
    <property type="entry name" value="PMEI"/>
    <property type="match status" value="1"/>
</dbReference>
<dbReference type="GO" id="GO:0004857">
    <property type="term" value="F:enzyme inhibitor activity"/>
    <property type="evidence" value="ECO:0007669"/>
    <property type="project" value="InterPro"/>
</dbReference>
<evidence type="ECO:0000256" key="3">
    <source>
        <dbReference type="ARBA" id="ARBA00023316"/>
    </source>
</evidence>
<reference evidence="8" key="1">
    <citation type="submission" date="2015-04" db="UniProtKB">
        <authorList>
            <consortium name="EnsemblPlants"/>
        </authorList>
    </citation>
    <scope>IDENTIFICATION</scope>
</reference>
<dbReference type="InterPro" id="IPR006501">
    <property type="entry name" value="Pectinesterase_inhib_dom"/>
</dbReference>
<accession>A0A0E0EZR8</accession>
<feature type="signal peptide" evidence="6">
    <location>
        <begin position="1"/>
        <end position="22"/>
    </location>
</feature>
<evidence type="ECO:0000256" key="6">
    <source>
        <dbReference type="SAM" id="SignalP"/>
    </source>
</evidence>
<dbReference type="InterPro" id="IPR035513">
    <property type="entry name" value="Invertase/methylesterase_inhib"/>
</dbReference>
<comment type="catalytic activity">
    <reaction evidence="4">
        <text>[(1-&gt;4)-alpha-D-galacturonosyl methyl ester](n) + n H2O = [(1-&gt;4)-alpha-D-galacturonosyl](n) + n methanol + n H(+)</text>
        <dbReference type="Rhea" id="RHEA:22380"/>
        <dbReference type="Rhea" id="RHEA-COMP:14570"/>
        <dbReference type="Rhea" id="RHEA-COMP:14573"/>
        <dbReference type="ChEBI" id="CHEBI:15377"/>
        <dbReference type="ChEBI" id="CHEBI:15378"/>
        <dbReference type="ChEBI" id="CHEBI:17790"/>
        <dbReference type="ChEBI" id="CHEBI:140522"/>
        <dbReference type="ChEBI" id="CHEBI:140523"/>
        <dbReference type="EC" id="3.1.1.11"/>
    </reaction>
</comment>
<dbReference type="SUPFAM" id="SSF101148">
    <property type="entry name" value="Plant invertase/pectin methylesterase inhibitor"/>
    <property type="match status" value="1"/>
</dbReference>
<evidence type="ECO:0000256" key="4">
    <source>
        <dbReference type="ARBA" id="ARBA00047928"/>
    </source>
</evidence>
<evidence type="ECO:0000259" key="7">
    <source>
        <dbReference type="SMART" id="SM00856"/>
    </source>
</evidence>
<dbReference type="PANTHER" id="PTHR31080">
    <property type="entry name" value="PECTINESTERASE INHIBITOR-LIKE"/>
    <property type="match status" value="1"/>
</dbReference>
<dbReference type="EnsemblPlants" id="OMERI10G11990.1">
    <property type="protein sequence ID" value="OMERI10G11990.1"/>
    <property type="gene ID" value="OMERI10G11990"/>
</dbReference>